<dbReference type="GO" id="GO:0015418">
    <property type="term" value="F:ABC-type quaternary ammonium compound transporting activity"/>
    <property type="evidence" value="ECO:0007669"/>
    <property type="project" value="UniProtKB-EC"/>
</dbReference>
<dbReference type="InterPro" id="IPR017871">
    <property type="entry name" value="ABC_transporter-like_CS"/>
</dbReference>
<dbReference type="EC" id="7.6.2.9" evidence="7"/>
<evidence type="ECO:0000259" key="8">
    <source>
        <dbReference type="PROSITE" id="PS50893"/>
    </source>
</evidence>
<gene>
    <name evidence="9" type="ORF">G4Y79_11660</name>
</gene>
<dbReference type="InterPro" id="IPR008995">
    <property type="entry name" value="Mo/tungstate-bd_C_term_dom"/>
</dbReference>
<dbReference type="Proteomes" id="UP000594468">
    <property type="component" value="Chromosome"/>
</dbReference>
<dbReference type="PANTHER" id="PTHR43875:SF15">
    <property type="entry name" value="TREHALOSE IMPORT ATP-BINDING PROTEIN SUGC"/>
    <property type="match status" value="1"/>
</dbReference>
<keyword evidence="4 9" id="KW-0067">ATP-binding</keyword>
<keyword evidence="5" id="KW-1278">Translocase</keyword>
<dbReference type="InterPro" id="IPR003439">
    <property type="entry name" value="ABC_transporter-like_ATP-bd"/>
</dbReference>
<dbReference type="PANTHER" id="PTHR43875">
    <property type="entry name" value="MALTODEXTRIN IMPORT ATP-BINDING PROTEIN MSMX"/>
    <property type="match status" value="1"/>
</dbReference>
<evidence type="ECO:0000256" key="5">
    <source>
        <dbReference type="ARBA" id="ARBA00022967"/>
    </source>
</evidence>
<evidence type="ECO:0000256" key="3">
    <source>
        <dbReference type="ARBA" id="ARBA00022741"/>
    </source>
</evidence>
<dbReference type="InterPro" id="IPR012340">
    <property type="entry name" value="NA-bd_OB-fold"/>
</dbReference>
<keyword evidence="2" id="KW-1003">Cell membrane</keyword>
<dbReference type="RefSeq" id="WP_195173053.1">
    <property type="nucleotide sequence ID" value="NZ_CP062983.1"/>
</dbReference>
<sequence>MTRITVDHVSKYYDLKDGTKQHVRAVDDLTLQIKSGESVAILGPSGSGKTTLLRLIAGLETPDSGAVYYDDLPLSQIGEQNRNIGMVFQDYALIPHWDAQHTIGFFLRLRRREQEVPAHVHRVSKITGVGLDYLLGRFPNQLSGGEKQRVAIARAFARDLNILLFDEPFANLDAKFRATARVELRRLLDEFSVTSVFVTHDQLEAASLSDRIILIRQGHIEQLGPYEHLHDDPENLFVANFVGVPRFNFLRGKVVDSNWYHPSLGTYLLPRAVPEQTDVTLAIRPDAISLAEEGVVARVEAVTPYFPERYLLVDVVYGDESWQLQVPLETKINVNDAVACRFDQKSILFFNTQTGARIA</sequence>
<dbReference type="Gene3D" id="2.40.50.140">
    <property type="entry name" value="Nucleic acid-binding proteins"/>
    <property type="match status" value="1"/>
</dbReference>
<evidence type="ECO:0000256" key="6">
    <source>
        <dbReference type="ARBA" id="ARBA00023136"/>
    </source>
</evidence>
<evidence type="ECO:0000313" key="10">
    <source>
        <dbReference type="Proteomes" id="UP000594468"/>
    </source>
</evidence>
<dbReference type="EMBL" id="CP062983">
    <property type="protein sequence ID" value="QPC84990.1"/>
    <property type="molecule type" value="Genomic_DNA"/>
</dbReference>
<dbReference type="Gene3D" id="3.40.50.300">
    <property type="entry name" value="P-loop containing nucleotide triphosphate hydrolases"/>
    <property type="match status" value="1"/>
</dbReference>
<evidence type="ECO:0000313" key="9">
    <source>
        <dbReference type="EMBL" id="QPC84990.1"/>
    </source>
</evidence>
<dbReference type="FunFam" id="3.40.50.300:FF:000425">
    <property type="entry name" value="Probable ABC transporter, ATP-binding subunit"/>
    <property type="match status" value="1"/>
</dbReference>
<dbReference type="InterPro" id="IPR047641">
    <property type="entry name" value="ABC_transpr_MalK/UgpC-like"/>
</dbReference>
<dbReference type="SUPFAM" id="SSF52540">
    <property type="entry name" value="P-loop containing nucleoside triphosphate hydrolases"/>
    <property type="match status" value="1"/>
</dbReference>
<evidence type="ECO:0000256" key="7">
    <source>
        <dbReference type="ARBA" id="ARBA00066388"/>
    </source>
</evidence>
<keyword evidence="3" id="KW-0547">Nucleotide-binding</keyword>
<dbReference type="GO" id="GO:0016887">
    <property type="term" value="F:ATP hydrolysis activity"/>
    <property type="evidence" value="ECO:0007669"/>
    <property type="project" value="InterPro"/>
</dbReference>
<dbReference type="AlphaFoldDB" id="A0A7S8IFR2"/>
<evidence type="ECO:0000256" key="1">
    <source>
        <dbReference type="ARBA" id="ARBA00022448"/>
    </source>
</evidence>
<dbReference type="GO" id="GO:0055052">
    <property type="term" value="C:ATP-binding cassette (ABC) transporter complex, substrate-binding subunit-containing"/>
    <property type="evidence" value="ECO:0007669"/>
    <property type="project" value="TreeGrafter"/>
</dbReference>
<protein>
    <recommendedName>
        <fullName evidence="7">ABC-type quaternary amine transporter</fullName>
        <ecNumber evidence="7">7.6.2.9</ecNumber>
    </recommendedName>
</protein>
<reference evidence="9 10" key="1">
    <citation type="submission" date="2020-02" db="EMBL/GenBank/DDBJ databases">
        <authorList>
            <person name="Zheng R.K."/>
            <person name="Sun C.M."/>
        </authorList>
    </citation>
    <scope>NUCLEOTIDE SEQUENCE [LARGE SCALE GENOMIC DNA]</scope>
    <source>
        <strain evidence="10">rifampicinis</strain>
    </source>
</reference>
<keyword evidence="1" id="KW-0813">Transport</keyword>
<keyword evidence="6" id="KW-0472">Membrane</keyword>
<dbReference type="InterPro" id="IPR027417">
    <property type="entry name" value="P-loop_NTPase"/>
</dbReference>
<name>A0A7S8IFR2_9CHLR</name>
<dbReference type="SUPFAM" id="SSF50331">
    <property type="entry name" value="MOP-like"/>
    <property type="match status" value="1"/>
</dbReference>
<accession>A0A7S8IFR2</accession>
<keyword evidence="10" id="KW-1185">Reference proteome</keyword>
<dbReference type="Gene3D" id="2.40.50.100">
    <property type="match status" value="1"/>
</dbReference>
<dbReference type="PROSITE" id="PS00211">
    <property type="entry name" value="ABC_TRANSPORTER_1"/>
    <property type="match status" value="1"/>
</dbReference>
<organism evidence="9 10">
    <name type="scientific">Phototrophicus methaneseepsis</name>
    <dbReference type="NCBI Taxonomy" id="2710758"/>
    <lineage>
        <taxon>Bacteria</taxon>
        <taxon>Bacillati</taxon>
        <taxon>Chloroflexota</taxon>
        <taxon>Candidatus Thermofontia</taxon>
        <taxon>Phototrophicales</taxon>
        <taxon>Phototrophicaceae</taxon>
        <taxon>Phototrophicus</taxon>
    </lineage>
</organism>
<dbReference type="GO" id="GO:0005524">
    <property type="term" value="F:ATP binding"/>
    <property type="evidence" value="ECO:0007669"/>
    <property type="project" value="UniProtKB-KW"/>
</dbReference>
<dbReference type="PROSITE" id="PS50893">
    <property type="entry name" value="ABC_TRANSPORTER_2"/>
    <property type="match status" value="1"/>
</dbReference>
<feature type="domain" description="ABC transporter" evidence="8">
    <location>
        <begin position="4"/>
        <end position="242"/>
    </location>
</feature>
<evidence type="ECO:0000256" key="4">
    <source>
        <dbReference type="ARBA" id="ARBA00022840"/>
    </source>
</evidence>
<dbReference type="Pfam" id="PF00005">
    <property type="entry name" value="ABC_tran"/>
    <property type="match status" value="1"/>
</dbReference>
<dbReference type="KEGG" id="pmet:G4Y79_11660"/>
<dbReference type="SMART" id="SM00382">
    <property type="entry name" value="AAA"/>
    <property type="match status" value="1"/>
</dbReference>
<evidence type="ECO:0000256" key="2">
    <source>
        <dbReference type="ARBA" id="ARBA00022475"/>
    </source>
</evidence>
<proteinExistence type="predicted"/>
<dbReference type="InterPro" id="IPR003593">
    <property type="entry name" value="AAA+_ATPase"/>
</dbReference>